<dbReference type="InterPro" id="IPR020472">
    <property type="entry name" value="WD40_PAC1"/>
</dbReference>
<evidence type="ECO:0008006" key="8">
    <source>
        <dbReference type="Google" id="ProtNLM"/>
    </source>
</evidence>
<proteinExistence type="predicted"/>
<feature type="repeat" description="WD" evidence="5">
    <location>
        <begin position="716"/>
        <end position="757"/>
    </location>
</feature>
<gene>
    <name evidence="7" type="ORF">M514_14769</name>
</gene>
<dbReference type="InterPro" id="IPR019775">
    <property type="entry name" value="WD40_repeat_CS"/>
</dbReference>
<sequence>MFCKSGITIKNFVRFDCRSEFVHSRYLGQKLYDLTSMAPMKKLVGYKKRGKTSETKKRSAEWENEEICSDSEWPVGNVERRVYNECNEPEETAHEKRFRLAKKFLEEMKSKEEQRDYQEQVDYDAVAHRLEQEAPDLTYPEMRLIADSVILPSPSQIQVLRGHKLSVTSVALSADGRKVVSGSKDGDILICTFELNFQNFSYLYLIGDLETSAKIRRLRCKRYSHVGHDYVTSVAPSQDGNLLCSGGKDGRINIWDFETGEFLRTLQHEGGVTGLSVRTGHNQLFSCGADKSVKLWTLDGFGFVDSMRSAYASQPAGFYISNSFHVADVIHRSKAKVHEAMRTVNLQSRICARRRHCHVSWTYSNISGLPAFPAPQKSLELSVRREAIRLNLNGSYEEIGGLQKKRKNRKPPTREPNQSIALAIKSSAMAEHSENCSGSVPAIHTAPSTKLATSKDKGSFPNTRDVRKVPEKTAQCRSETKKRSAEWENEEICSDSEWPVGNVERRVYNECNEPEETAHEKRFRLAKKFLEEMKSKEEQRDYQEQVDYDAVAHRLEQEAPDLTYPEMRLIADSVILPSPSQIQVLRGHKLSVTSVALSADGRKVVSGSKDGDILIWDLETSAKIRRLRCKRYSHVGHDYVTSVAPSQDGNLLCSGGKDGRINIWDFETGEFLRTLQHEGGVTGLSVRTGHNQLFSCGADKSVKLWTLDGFGFVDSMYGHEAPIQDIDSLARQRAITCGGRDHTIRIWKVLEDSQLVFDTEKFCWGSMDTVRLISEDHFVAGSSSGCLSLWSVFRKSPVFVSEHAHAEVDSREAWISSLCSVRHTDLLMSGSNDGFVRFWKYDKAKQVLEEVKRLQQTGFVNSLASTNGSLLVAGIGQEHKQGRWWNVKKAVNSVVVIPLKFNDN</sequence>
<dbReference type="EMBL" id="KL367475">
    <property type="protein sequence ID" value="KFD72865.1"/>
    <property type="molecule type" value="Genomic_DNA"/>
</dbReference>
<evidence type="ECO:0000256" key="2">
    <source>
        <dbReference type="ARBA" id="ARBA00022574"/>
    </source>
</evidence>
<dbReference type="InterPro" id="IPR015943">
    <property type="entry name" value="WD40/YVTN_repeat-like_dom_sf"/>
</dbReference>
<feature type="repeat" description="WD" evidence="5">
    <location>
        <begin position="674"/>
        <end position="708"/>
    </location>
</feature>
<reference evidence="7" key="1">
    <citation type="journal article" date="2014" name="Nat. Genet.">
        <title>Genome and transcriptome of the porcine whipworm Trichuris suis.</title>
        <authorList>
            <person name="Jex A.R."/>
            <person name="Nejsum P."/>
            <person name="Schwarz E.M."/>
            <person name="Hu L."/>
            <person name="Young N.D."/>
            <person name="Hall R.S."/>
            <person name="Korhonen P.K."/>
            <person name="Liao S."/>
            <person name="Thamsborg S."/>
            <person name="Xia J."/>
            <person name="Xu P."/>
            <person name="Wang S."/>
            <person name="Scheerlinck J.P."/>
            <person name="Hofmann A."/>
            <person name="Sternberg P.W."/>
            <person name="Wang J."/>
            <person name="Gasser R.B."/>
        </authorList>
    </citation>
    <scope>NUCLEOTIDE SEQUENCE [LARGE SCALE GENOMIC DNA]</scope>
    <source>
        <strain evidence="7">DCEP-RM93F</strain>
    </source>
</reference>
<dbReference type="Pfam" id="PF00400">
    <property type="entry name" value="WD40"/>
    <property type="match status" value="8"/>
</dbReference>
<dbReference type="Proteomes" id="UP000030758">
    <property type="component" value="Unassembled WGS sequence"/>
</dbReference>
<dbReference type="SUPFAM" id="SSF50978">
    <property type="entry name" value="WD40 repeat-like"/>
    <property type="match status" value="2"/>
</dbReference>
<evidence type="ECO:0000256" key="1">
    <source>
        <dbReference type="ARBA" id="ARBA00004123"/>
    </source>
</evidence>
<feature type="compositionally biased region" description="Basic and acidic residues" evidence="6">
    <location>
        <begin position="453"/>
        <end position="471"/>
    </location>
</feature>
<feature type="region of interest" description="Disordered" evidence="6">
    <location>
        <begin position="433"/>
        <end position="472"/>
    </location>
</feature>
<feature type="repeat" description="WD" evidence="5">
    <location>
        <begin position="808"/>
        <end position="849"/>
    </location>
</feature>
<evidence type="ECO:0000313" key="7">
    <source>
        <dbReference type="EMBL" id="KFD72865.1"/>
    </source>
</evidence>
<evidence type="ECO:0000256" key="6">
    <source>
        <dbReference type="SAM" id="MobiDB-lite"/>
    </source>
</evidence>
<dbReference type="GO" id="GO:0032040">
    <property type="term" value="C:small-subunit processome"/>
    <property type="evidence" value="ECO:0007669"/>
    <property type="project" value="TreeGrafter"/>
</dbReference>
<dbReference type="PROSITE" id="PS00678">
    <property type="entry name" value="WD_REPEATS_1"/>
    <property type="match status" value="3"/>
</dbReference>
<feature type="repeat" description="WD" evidence="5">
    <location>
        <begin position="585"/>
        <end position="626"/>
    </location>
</feature>
<organism evidence="7">
    <name type="scientific">Trichuris suis</name>
    <name type="common">pig whipworm</name>
    <dbReference type="NCBI Taxonomy" id="68888"/>
    <lineage>
        <taxon>Eukaryota</taxon>
        <taxon>Metazoa</taxon>
        <taxon>Ecdysozoa</taxon>
        <taxon>Nematoda</taxon>
        <taxon>Enoplea</taxon>
        <taxon>Dorylaimia</taxon>
        <taxon>Trichinellida</taxon>
        <taxon>Trichuridae</taxon>
        <taxon>Trichuris</taxon>
    </lineage>
</organism>
<protein>
    <recommendedName>
        <fullName evidence="8">WD domain, G-beta repeat protein</fullName>
    </recommendedName>
</protein>
<name>A0A085NTR9_9BILA</name>
<feature type="repeat" description="WD" evidence="5">
    <location>
        <begin position="160"/>
        <end position="190"/>
    </location>
</feature>
<comment type="subcellular location">
    <subcellularLocation>
        <location evidence="1">Nucleus</location>
    </subcellularLocation>
</comment>
<keyword evidence="4" id="KW-0539">Nucleus</keyword>
<dbReference type="PROSITE" id="PS50294">
    <property type="entry name" value="WD_REPEATS_REGION"/>
    <property type="match status" value="4"/>
</dbReference>
<evidence type="ECO:0000256" key="5">
    <source>
        <dbReference type="PROSITE-ProRule" id="PRU00221"/>
    </source>
</evidence>
<keyword evidence="3" id="KW-0677">Repeat</keyword>
<dbReference type="PANTHER" id="PTHR19865">
    <property type="entry name" value="U3 SMALL NUCLEOLAR RNA INTERACTING PROTEIN 2"/>
    <property type="match status" value="1"/>
</dbReference>
<dbReference type="InterPro" id="IPR001680">
    <property type="entry name" value="WD40_rpt"/>
</dbReference>
<dbReference type="Gene3D" id="2.130.10.10">
    <property type="entry name" value="YVTN repeat-like/Quinoprotein amine dehydrogenase"/>
    <property type="match status" value="3"/>
</dbReference>
<dbReference type="PRINTS" id="PR00320">
    <property type="entry name" value="GPROTEINBRPT"/>
</dbReference>
<evidence type="ECO:0000256" key="3">
    <source>
        <dbReference type="ARBA" id="ARBA00022737"/>
    </source>
</evidence>
<dbReference type="AlphaFoldDB" id="A0A085NTR9"/>
<dbReference type="PANTHER" id="PTHR19865:SF0">
    <property type="entry name" value="U3 SMALL NUCLEOLAR RNA-INTERACTING PROTEIN 2"/>
    <property type="match status" value="1"/>
</dbReference>
<dbReference type="CDD" id="cd00200">
    <property type="entry name" value="WD40"/>
    <property type="match status" value="1"/>
</dbReference>
<feature type="repeat" description="WD" evidence="5">
    <location>
        <begin position="231"/>
        <end position="265"/>
    </location>
</feature>
<dbReference type="InterPro" id="IPR039241">
    <property type="entry name" value="Rrp9-like"/>
</dbReference>
<accession>A0A085NTR9</accession>
<keyword evidence="2 5" id="KW-0853">WD repeat</keyword>
<dbReference type="PROSITE" id="PS50082">
    <property type="entry name" value="WD_REPEATS_2"/>
    <property type="match status" value="8"/>
</dbReference>
<dbReference type="GO" id="GO:0034511">
    <property type="term" value="F:U3 snoRNA binding"/>
    <property type="evidence" value="ECO:0007669"/>
    <property type="project" value="InterPro"/>
</dbReference>
<dbReference type="FunFam" id="2.130.10.10:FF:000509">
    <property type="entry name" value="U3 small nucleolar RNA-interacting protein"/>
    <property type="match status" value="1"/>
</dbReference>
<feature type="repeat" description="WD" evidence="5">
    <location>
        <begin position="265"/>
        <end position="299"/>
    </location>
</feature>
<dbReference type="InterPro" id="IPR036322">
    <property type="entry name" value="WD40_repeat_dom_sf"/>
</dbReference>
<evidence type="ECO:0000256" key="4">
    <source>
        <dbReference type="ARBA" id="ARBA00023242"/>
    </source>
</evidence>
<dbReference type="SMART" id="SM00320">
    <property type="entry name" value="WD40"/>
    <property type="match status" value="8"/>
</dbReference>
<feature type="repeat" description="WD" evidence="5">
    <location>
        <begin position="640"/>
        <end position="674"/>
    </location>
</feature>